<name>A0ABP5C4P6_9PSEU</name>
<dbReference type="Pfam" id="PF08541">
    <property type="entry name" value="ACP_syn_III_C"/>
    <property type="match status" value="1"/>
</dbReference>
<evidence type="ECO:0000259" key="3">
    <source>
        <dbReference type="Pfam" id="PF08541"/>
    </source>
</evidence>
<dbReference type="RefSeq" id="WP_344418038.1">
    <property type="nucleotide sequence ID" value="NZ_BAAANN010000010.1"/>
</dbReference>
<evidence type="ECO:0000313" key="5">
    <source>
        <dbReference type="Proteomes" id="UP001501116"/>
    </source>
</evidence>
<keyword evidence="1" id="KW-0808">Transferase</keyword>
<feature type="domain" description="Beta-ketoacyl-[acyl-carrier-protein] synthase III C-terminal" evidence="3">
    <location>
        <begin position="248"/>
        <end position="338"/>
    </location>
</feature>
<keyword evidence="5" id="KW-1185">Reference proteome</keyword>
<dbReference type="InterPro" id="IPR013747">
    <property type="entry name" value="ACP_syn_III_C"/>
</dbReference>
<proteinExistence type="predicted"/>
<dbReference type="Proteomes" id="UP001501116">
    <property type="component" value="Unassembled WGS sequence"/>
</dbReference>
<evidence type="ECO:0000256" key="1">
    <source>
        <dbReference type="ARBA" id="ARBA00022679"/>
    </source>
</evidence>
<comment type="caution">
    <text evidence="4">The sequence shown here is derived from an EMBL/GenBank/DDBJ whole genome shotgun (WGS) entry which is preliminary data.</text>
</comment>
<dbReference type="InterPro" id="IPR016039">
    <property type="entry name" value="Thiolase-like"/>
</dbReference>
<gene>
    <name evidence="4" type="ORF">GCM10009754_30110</name>
</gene>
<keyword evidence="2" id="KW-0012">Acyltransferase</keyword>
<evidence type="ECO:0000313" key="4">
    <source>
        <dbReference type="EMBL" id="GAA1957870.1"/>
    </source>
</evidence>
<sequence>MKFDDLYFTGIGCHLGSLTPVSAPVAAGAYTPEEAAKTGQLSTSVADRHGPDLAVSAAREALRHADAVCGEAVRPSLSLHAGIYYAGIDFWHAASYVRDQLGIGPWAGLALEIGAMSNSMVAGLDLAASVLRGRPDHEDVLLTAGDRFGNPGFPHWSTDIGIVYGDAGSAFVLSRRPGFARLVSVASFSDPSLEGLQRGAEPFRSASAAASTPIDIRLRKRQWLEDRGSDYVHARNSDAVTTVVKTALSDADLDLPDVAKICAPHYGRHLVRSQILRPLGITEGQTMTGLGLRLGHLGASDQIVALHHLMRTGEARQGDHVLLLGVGVGMTWTAAVLRVERETPPPGGPGGRP</sequence>
<accession>A0ABP5C4P6</accession>
<evidence type="ECO:0000256" key="2">
    <source>
        <dbReference type="ARBA" id="ARBA00023315"/>
    </source>
</evidence>
<dbReference type="PANTHER" id="PTHR34069">
    <property type="entry name" value="3-OXOACYL-[ACYL-CARRIER-PROTEIN] SYNTHASE 3"/>
    <property type="match status" value="1"/>
</dbReference>
<dbReference type="PANTHER" id="PTHR34069:SF2">
    <property type="entry name" value="BETA-KETOACYL-[ACYL-CARRIER-PROTEIN] SYNTHASE III"/>
    <property type="match status" value="1"/>
</dbReference>
<protein>
    <recommendedName>
        <fullName evidence="3">Beta-ketoacyl-[acyl-carrier-protein] synthase III C-terminal domain-containing protein</fullName>
    </recommendedName>
</protein>
<dbReference type="SUPFAM" id="SSF53901">
    <property type="entry name" value="Thiolase-like"/>
    <property type="match status" value="1"/>
</dbReference>
<dbReference type="EMBL" id="BAAANN010000010">
    <property type="protein sequence ID" value="GAA1957870.1"/>
    <property type="molecule type" value="Genomic_DNA"/>
</dbReference>
<dbReference type="Gene3D" id="3.40.47.10">
    <property type="match status" value="2"/>
</dbReference>
<organism evidence="4 5">
    <name type="scientific">Amycolatopsis minnesotensis</name>
    <dbReference type="NCBI Taxonomy" id="337894"/>
    <lineage>
        <taxon>Bacteria</taxon>
        <taxon>Bacillati</taxon>
        <taxon>Actinomycetota</taxon>
        <taxon>Actinomycetes</taxon>
        <taxon>Pseudonocardiales</taxon>
        <taxon>Pseudonocardiaceae</taxon>
        <taxon>Amycolatopsis</taxon>
    </lineage>
</organism>
<reference evidence="5" key="1">
    <citation type="journal article" date="2019" name="Int. J. Syst. Evol. Microbiol.">
        <title>The Global Catalogue of Microorganisms (GCM) 10K type strain sequencing project: providing services to taxonomists for standard genome sequencing and annotation.</title>
        <authorList>
            <consortium name="The Broad Institute Genomics Platform"/>
            <consortium name="The Broad Institute Genome Sequencing Center for Infectious Disease"/>
            <person name="Wu L."/>
            <person name="Ma J."/>
        </authorList>
    </citation>
    <scope>NUCLEOTIDE SEQUENCE [LARGE SCALE GENOMIC DNA]</scope>
    <source>
        <strain evidence="5">JCM 14545</strain>
    </source>
</reference>